<evidence type="ECO:0000313" key="2">
    <source>
        <dbReference type="EMBL" id="KAF4507753.1"/>
    </source>
</evidence>
<dbReference type="EMBL" id="JAAVMX010000005">
    <property type="protein sequence ID" value="KAF4507753.1"/>
    <property type="molecule type" value="Genomic_DNA"/>
</dbReference>
<evidence type="ECO:0000256" key="1">
    <source>
        <dbReference type="SAM" id="MobiDB-lite"/>
    </source>
</evidence>
<gene>
    <name evidence="2" type="ORF">G6O67_004216</name>
</gene>
<comment type="caution">
    <text evidence="2">The sequence shown here is derived from an EMBL/GenBank/DDBJ whole genome shotgun (WGS) entry which is preliminary data.</text>
</comment>
<dbReference type="PANTHER" id="PTHR13379:SF0">
    <property type="entry name" value="UPF0415 PROTEIN C7ORF25"/>
    <property type="match status" value="1"/>
</dbReference>
<proteinExistence type="predicted"/>
<keyword evidence="3" id="KW-1185">Reference proteome</keyword>
<name>A0A8H4LY74_9HYPO</name>
<protein>
    <recommendedName>
        <fullName evidence="4">DUF1308 domain-containing protein</fullName>
    </recommendedName>
</protein>
<feature type="compositionally biased region" description="Basic and acidic residues" evidence="1">
    <location>
        <begin position="511"/>
        <end position="525"/>
    </location>
</feature>
<evidence type="ECO:0000313" key="3">
    <source>
        <dbReference type="Proteomes" id="UP000557566"/>
    </source>
</evidence>
<reference evidence="2 3" key="1">
    <citation type="journal article" date="2020" name="Genome Biol. Evol.">
        <title>A new high-quality draft genome assembly of the Chinese cordyceps Ophiocordyceps sinensis.</title>
        <authorList>
            <person name="Shu R."/>
            <person name="Zhang J."/>
            <person name="Meng Q."/>
            <person name="Zhang H."/>
            <person name="Zhou G."/>
            <person name="Li M."/>
            <person name="Wu P."/>
            <person name="Zhao Y."/>
            <person name="Chen C."/>
            <person name="Qin Q."/>
        </authorList>
    </citation>
    <scope>NUCLEOTIDE SEQUENCE [LARGE SCALE GENOMIC DNA]</scope>
    <source>
        <strain evidence="2 3">IOZ07</strain>
    </source>
</reference>
<feature type="region of interest" description="Disordered" evidence="1">
    <location>
        <begin position="495"/>
        <end position="525"/>
    </location>
</feature>
<accession>A0A8H4LY74</accession>
<organism evidence="2 3">
    <name type="scientific">Ophiocordyceps sinensis</name>
    <dbReference type="NCBI Taxonomy" id="72228"/>
    <lineage>
        <taxon>Eukaryota</taxon>
        <taxon>Fungi</taxon>
        <taxon>Dikarya</taxon>
        <taxon>Ascomycota</taxon>
        <taxon>Pezizomycotina</taxon>
        <taxon>Sordariomycetes</taxon>
        <taxon>Hypocreomycetidae</taxon>
        <taxon>Hypocreales</taxon>
        <taxon>Ophiocordycipitaceae</taxon>
        <taxon>Ophiocordyceps</taxon>
    </lineage>
</organism>
<dbReference type="Proteomes" id="UP000557566">
    <property type="component" value="Unassembled WGS sequence"/>
</dbReference>
<sequence length="525" mass="59008">MLDAARKSLSLAQSYLPEVESLLARIQDRVRSSQATGLSAFVRHLRRTEESLALALSELNGAWLDEDDLNRLEKKLETGSVDVSRGAMHWDILKRCRSLLAVNQAFQGSASEARKKDMARMTLSGREKQQLHRVLKEQGKVEVHVVEGGSEWLNVKTLHPDRLARQMTDGGWGWGEHDVGDDIDEREWDDIPLAKHVRRLVAAARMNRHAYRFPRVRVVLPNLGRGNKDIDALLDQLSRVDPLVQVLLEDGSSALLANKPPPLEVAIESLLGDEHEGLTATLNMDHTILVDLVSDLTHLHLQPQPWQASTTRAQMLEETQHGGLMTRTLYPILRGRALVCTKEAAEHFHEVLRLVGTATERERARHLVPADEETRRTPPRDLRARFQRLSVHPLPAAVQIPIRVIDDDWTWPSIRRAVAEAHLPRVALDVARCANFKSSKLSIFMHGWATGMVTLTSNKEVRGQIRTWVEANRHDDGECGPAIWRLDVTRNLLAKSATPPEQDRSTGNGALEDKGHDCIDAKAKR</sequence>
<dbReference type="PANTHER" id="PTHR13379">
    <property type="entry name" value="UNCHARACTERIZED DUF1308"/>
    <property type="match status" value="1"/>
</dbReference>
<dbReference type="OrthoDB" id="441890at2759"/>
<evidence type="ECO:0008006" key="4">
    <source>
        <dbReference type="Google" id="ProtNLM"/>
    </source>
</evidence>
<dbReference type="AlphaFoldDB" id="A0A8H4LY74"/>